<dbReference type="Gene3D" id="3.30.530.20">
    <property type="match status" value="1"/>
</dbReference>
<dbReference type="KEGG" id="lgo:JCM16774_1995"/>
<dbReference type="SUPFAM" id="SSF55961">
    <property type="entry name" value="Bet v1-like"/>
    <property type="match status" value="1"/>
</dbReference>
<dbReference type="RefSeq" id="WP_006807693.1">
    <property type="nucleotide sequence ID" value="NZ_AP019822.1"/>
</dbReference>
<dbReference type="Proteomes" id="UP000321606">
    <property type="component" value="Chromosome"/>
</dbReference>
<dbReference type="OrthoDB" id="9810827at2"/>
<organism evidence="1 2">
    <name type="scientific">Pseudoleptotrichia goodfellowii</name>
    <dbReference type="NCBI Taxonomy" id="157692"/>
    <lineage>
        <taxon>Bacteria</taxon>
        <taxon>Fusobacteriati</taxon>
        <taxon>Fusobacteriota</taxon>
        <taxon>Fusobacteriia</taxon>
        <taxon>Fusobacteriales</taxon>
        <taxon>Leptotrichiaceae</taxon>
        <taxon>Pseudoleptotrichia</taxon>
    </lineage>
</organism>
<dbReference type="AlphaFoldDB" id="A0A510JGH8"/>
<sequence>MEFSFKIKVNAKKEEVWKYYSDIEKWYIWEEDLKNISLNGKFQTGTEGIMELEKMPPMKYILTSVKENAEFWDKTETPLGDIYFGHEIFEDKGGFVEIKHTVRLESEEINEENIKFLKQIFSDVPHSMLLLKKAIEK</sequence>
<name>A0A510JGH8_9FUSO</name>
<dbReference type="InterPro" id="IPR023393">
    <property type="entry name" value="START-like_dom_sf"/>
</dbReference>
<accession>A0A510JGH8</accession>
<evidence type="ECO:0000313" key="1">
    <source>
        <dbReference type="EMBL" id="BBM37043.1"/>
    </source>
</evidence>
<gene>
    <name evidence="1" type="ORF">JCM16774_1995</name>
</gene>
<proteinExistence type="predicted"/>
<reference evidence="1 2" key="1">
    <citation type="submission" date="2019-07" db="EMBL/GenBank/DDBJ databases">
        <title>Complete Genome Sequence of Leptotrichia goodfellowii Strain JCM 16774.</title>
        <authorList>
            <person name="Watanabe S."/>
            <person name="Cui L."/>
        </authorList>
    </citation>
    <scope>NUCLEOTIDE SEQUENCE [LARGE SCALE GENOMIC DNA]</scope>
    <source>
        <strain evidence="1 2">JCM16774</strain>
    </source>
</reference>
<dbReference type="STRING" id="714315.GCA_000516535_01991"/>
<dbReference type="EMBL" id="AP019822">
    <property type="protein sequence ID" value="BBM37043.1"/>
    <property type="molecule type" value="Genomic_DNA"/>
</dbReference>
<evidence type="ECO:0000313" key="2">
    <source>
        <dbReference type="Proteomes" id="UP000321606"/>
    </source>
</evidence>
<evidence type="ECO:0008006" key="3">
    <source>
        <dbReference type="Google" id="ProtNLM"/>
    </source>
</evidence>
<protein>
    <recommendedName>
        <fullName evidence="3">Polyketide cyclase</fullName>
    </recommendedName>
</protein>